<dbReference type="RefSeq" id="WP_025662831.1">
    <property type="nucleotide sequence ID" value="NZ_LNCD01000070.1"/>
</dbReference>
<name>A0A109JPD9_9HYPH</name>
<organism evidence="2 3">
    <name type="scientific">Rhizobium altiplani</name>
    <dbReference type="NCBI Taxonomy" id="1864509"/>
    <lineage>
        <taxon>Bacteria</taxon>
        <taxon>Pseudomonadati</taxon>
        <taxon>Pseudomonadota</taxon>
        <taxon>Alphaproteobacteria</taxon>
        <taxon>Hyphomicrobiales</taxon>
        <taxon>Rhizobiaceae</taxon>
        <taxon>Rhizobium/Agrobacterium group</taxon>
        <taxon>Rhizobium</taxon>
    </lineage>
</organism>
<feature type="transmembrane region" description="Helical" evidence="1">
    <location>
        <begin position="147"/>
        <end position="168"/>
    </location>
</feature>
<dbReference type="AlphaFoldDB" id="A0A109JPD9"/>
<keyword evidence="3" id="KW-1185">Reference proteome</keyword>
<feature type="transmembrane region" description="Helical" evidence="1">
    <location>
        <begin position="59"/>
        <end position="77"/>
    </location>
</feature>
<keyword evidence="1" id="KW-1133">Transmembrane helix</keyword>
<accession>A0A109JPD9</accession>
<feature type="transmembrane region" description="Helical" evidence="1">
    <location>
        <begin position="115"/>
        <end position="135"/>
    </location>
</feature>
<feature type="transmembrane region" description="Helical" evidence="1">
    <location>
        <begin position="209"/>
        <end position="227"/>
    </location>
</feature>
<protein>
    <submittedName>
        <fullName evidence="2">Uncharacterized protein</fullName>
    </submittedName>
</protein>
<evidence type="ECO:0000313" key="2">
    <source>
        <dbReference type="EMBL" id="KWV52668.1"/>
    </source>
</evidence>
<gene>
    <name evidence="2" type="ORF">AS026_04045</name>
</gene>
<keyword evidence="1" id="KW-0472">Membrane</keyword>
<comment type="caution">
    <text evidence="2">The sequence shown here is derived from an EMBL/GenBank/DDBJ whole genome shotgun (WGS) entry which is preliminary data.</text>
</comment>
<sequence length="249" mass="27239">MFAGRYLWWMLIAIAIFLFFTMCFDYVTWLTVVSSGCARIAGSCGPIIVTMTGSMKPSGVYLAGGIILVVTLARIHYLSMNWIWGAIVAIWFVASAPFPLLLANGWTGQLKPETVLDGLPVAFLFFVIFCAYIGWSFEESGARPLGAWRALRTIISVTAVYGALLALSEAPAFATIPGRVLGEMRLSTSIAALQPGLHDVLTLWASRDTFAYIVFAVFVVGLAASLLPQNLEELRARFVPPFMLRGSRQ</sequence>
<feature type="transmembrane region" description="Helical" evidence="1">
    <location>
        <begin position="83"/>
        <end position="103"/>
    </location>
</feature>
<evidence type="ECO:0000256" key="1">
    <source>
        <dbReference type="SAM" id="Phobius"/>
    </source>
</evidence>
<feature type="transmembrane region" description="Helical" evidence="1">
    <location>
        <begin position="6"/>
        <end position="29"/>
    </location>
</feature>
<dbReference type="EMBL" id="LNCD01000070">
    <property type="protein sequence ID" value="KWV52668.1"/>
    <property type="molecule type" value="Genomic_DNA"/>
</dbReference>
<keyword evidence="1" id="KW-0812">Transmembrane</keyword>
<dbReference type="OrthoDB" id="8397143at2"/>
<proteinExistence type="predicted"/>
<evidence type="ECO:0000313" key="3">
    <source>
        <dbReference type="Proteomes" id="UP000068164"/>
    </source>
</evidence>
<reference evidence="2 3" key="1">
    <citation type="submission" date="2015-11" db="EMBL/GenBank/DDBJ databases">
        <title>Draft Genome Sequence of the Strain BR 10423 (Rhizobium sp.) isolated from nodules of Mimosa pudica.</title>
        <authorList>
            <person name="Barauna A.C."/>
            <person name="Zilli J.E."/>
            <person name="Simoes-Araujo J.L."/>
            <person name="Reis V.M."/>
            <person name="James E.K."/>
            <person name="Reis F.B.Jr."/>
            <person name="Rouws L.F."/>
            <person name="Passos S.R."/>
            <person name="Gois S.R."/>
        </authorList>
    </citation>
    <scope>NUCLEOTIDE SEQUENCE [LARGE SCALE GENOMIC DNA]</scope>
    <source>
        <strain evidence="2 3">BR10423</strain>
    </source>
</reference>
<dbReference type="Proteomes" id="UP000068164">
    <property type="component" value="Unassembled WGS sequence"/>
</dbReference>